<evidence type="ECO:0000313" key="5">
    <source>
        <dbReference type="EMBL" id="RKP21456.1"/>
    </source>
</evidence>
<reference evidence="4 6" key="1">
    <citation type="journal article" date="2013" name="Curr. Biol.">
        <title>Shared signatures of parasitism and phylogenomics unite Cryptomycota and microsporidia.</title>
        <authorList>
            <person name="James T.Y."/>
            <person name="Pelin A."/>
            <person name="Bonen L."/>
            <person name="Ahrendt S."/>
            <person name="Sain D."/>
            <person name="Corradi N."/>
            <person name="Stajich J.E."/>
        </authorList>
    </citation>
    <scope>NUCLEOTIDE SEQUENCE [LARGE SCALE GENOMIC DNA]</scope>
    <source>
        <strain evidence="4">CSF55</strain>
        <strain evidence="4">CSF55</strain>
    </source>
</reference>
<dbReference type="GO" id="GO:0032968">
    <property type="term" value="P:positive regulation of transcription elongation by RNA polymerase II"/>
    <property type="evidence" value="ECO:0007669"/>
    <property type="project" value="EnsemblFungi"/>
</dbReference>
<dbReference type="GO" id="GO:0006457">
    <property type="term" value="P:protein folding"/>
    <property type="evidence" value="ECO:0007669"/>
    <property type="project" value="EnsemblFungi"/>
</dbReference>
<dbReference type="GO" id="GO:0005737">
    <property type="term" value="C:cytoplasm"/>
    <property type="evidence" value="ECO:0007669"/>
    <property type="project" value="EnsemblFungi"/>
</dbReference>
<dbReference type="Proteomes" id="UP000030755">
    <property type="component" value="Unassembled WGS sequence"/>
</dbReference>
<dbReference type="GO" id="GO:0007021">
    <property type="term" value="P:tubulin complex assembly"/>
    <property type="evidence" value="ECO:0007669"/>
    <property type="project" value="EnsemblFungi"/>
</dbReference>
<dbReference type="CDD" id="cd23161">
    <property type="entry name" value="Prefoldin_6"/>
    <property type="match status" value="1"/>
</dbReference>
<feature type="coiled-coil region" evidence="3">
    <location>
        <begin position="12"/>
        <end position="46"/>
    </location>
</feature>
<dbReference type="GO" id="GO:0051082">
    <property type="term" value="F:unfolded protein binding"/>
    <property type="evidence" value="ECO:0007669"/>
    <property type="project" value="InterPro"/>
</dbReference>
<protein>
    <submittedName>
        <fullName evidence="4 5">Prefoldin</fullName>
    </submittedName>
</protein>
<dbReference type="EMBL" id="ML004953">
    <property type="protein sequence ID" value="RKP21456.1"/>
    <property type="molecule type" value="Genomic_DNA"/>
</dbReference>
<gene>
    <name evidence="4" type="ORF">O9G_000728</name>
    <name evidence="5" type="ORF">ROZALSC1DRAFT_27139</name>
</gene>
<dbReference type="InterPro" id="IPR009053">
    <property type="entry name" value="Prefoldin"/>
</dbReference>
<evidence type="ECO:0000256" key="2">
    <source>
        <dbReference type="ARBA" id="ARBA00023186"/>
    </source>
</evidence>
<dbReference type="SUPFAM" id="SSF46579">
    <property type="entry name" value="Prefoldin"/>
    <property type="match status" value="1"/>
</dbReference>
<dbReference type="GO" id="GO:0016272">
    <property type="term" value="C:prefoldin complex"/>
    <property type="evidence" value="ECO:0007669"/>
    <property type="project" value="EnsemblFungi"/>
</dbReference>
<dbReference type="GO" id="GO:0051087">
    <property type="term" value="F:protein-folding chaperone binding"/>
    <property type="evidence" value="ECO:0007669"/>
    <property type="project" value="TreeGrafter"/>
</dbReference>
<dbReference type="EMBL" id="KE560848">
    <property type="protein sequence ID" value="EPZ35332.1"/>
    <property type="molecule type" value="Genomic_DNA"/>
</dbReference>
<dbReference type="FunFam" id="1.10.287.370:FF:000003">
    <property type="entry name" value="Prefoldin subunit 6"/>
    <property type="match status" value="1"/>
</dbReference>
<dbReference type="Gene3D" id="1.10.287.370">
    <property type="match status" value="1"/>
</dbReference>
<dbReference type="OrthoDB" id="248120at2759"/>
<organism evidence="4 6">
    <name type="scientific">Rozella allomycis (strain CSF55)</name>
    <dbReference type="NCBI Taxonomy" id="988480"/>
    <lineage>
        <taxon>Eukaryota</taxon>
        <taxon>Fungi</taxon>
        <taxon>Fungi incertae sedis</taxon>
        <taxon>Cryptomycota</taxon>
        <taxon>Cryptomycota incertae sedis</taxon>
        <taxon>Rozella</taxon>
    </lineage>
</organism>
<dbReference type="PANTHER" id="PTHR21431">
    <property type="entry name" value="PREFOLDIN SUBUNIT 6"/>
    <property type="match status" value="1"/>
</dbReference>
<reference evidence="7" key="2">
    <citation type="journal article" date="2018" name="Nat. Microbiol.">
        <title>Leveraging single-cell genomics to expand the fungal tree of life.</title>
        <authorList>
            <person name="Ahrendt S.R."/>
            <person name="Quandt C.A."/>
            <person name="Ciobanu D."/>
            <person name="Clum A."/>
            <person name="Salamov A."/>
            <person name="Andreopoulos B."/>
            <person name="Cheng J.F."/>
            <person name="Woyke T."/>
            <person name="Pelin A."/>
            <person name="Henrissat B."/>
            <person name="Reynolds N.K."/>
            <person name="Benny G.L."/>
            <person name="Smith M.E."/>
            <person name="James T.Y."/>
            <person name="Grigoriev I.V."/>
        </authorList>
    </citation>
    <scope>NUCLEOTIDE SEQUENCE [LARGE SCALE GENOMIC DNA]</scope>
    <source>
        <strain evidence="7">CSF55</strain>
    </source>
</reference>
<dbReference type="Pfam" id="PF01920">
    <property type="entry name" value="Prefoldin_2"/>
    <property type="match status" value="1"/>
</dbReference>
<evidence type="ECO:0000313" key="6">
    <source>
        <dbReference type="Proteomes" id="UP000030755"/>
    </source>
</evidence>
<dbReference type="InterPro" id="IPR002777">
    <property type="entry name" value="PFD_beta-like"/>
</dbReference>
<comment type="similarity">
    <text evidence="1">Belongs to the prefoldin subunit beta family.</text>
</comment>
<evidence type="ECO:0000256" key="1">
    <source>
        <dbReference type="ARBA" id="ARBA00008045"/>
    </source>
</evidence>
<evidence type="ECO:0000313" key="4">
    <source>
        <dbReference type="EMBL" id="EPZ35332.1"/>
    </source>
</evidence>
<dbReference type="PANTHER" id="PTHR21431:SF0">
    <property type="entry name" value="PREFOLDIN SUBUNIT 6"/>
    <property type="match status" value="1"/>
</dbReference>
<dbReference type="GO" id="GO:0015631">
    <property type="term" value="F:tubulin binding"/>
    <property type="evidence" value="ECO:0007669"/>
    <property type="project" value="EnsemblFungi"/>
</dbReference>
<keyword evidence="2" id="KW-0143">Chaperone</keyword>
<evidence type="ECO:0000313" key="7">
    <source>
        <dbReference type="Proteomes" id="UP000281549"/>
    </source>
</evidence>
<dbReference type="HOGENOM" id="CLU_125172_1_1_1"/>
<keyword evidence="3" id="KW-0175">Coiled coil</keyword>
<sequence length="111" mass="12654">MQEELQTIVSSYQDLQKESNKAISTREKLEAQLRENEAVLAELKLIKDGNKVFKIVGPVLIDQELDEAKTTISKRLEFINKEIKRAEGVIKTVQKKQQDTAAKKQQQGSQK</sequence>
<dbReference type="Proteomes" id="UP000281549">
    <property type="component" value="Unassembled WGS sequence"/>
</dbReference>
<dbReference type="OMA" id="VQTEFAQ"/>
<keyword evidence="6" id="KW-1185">Reference proteome</keyword>
<proteinExistence type="inferred from homology"/>
<accession>A0A075AYH2</accession>
<dbReference type="STRING" id="988480.A0A075AYH2"/>
<name>A0A075AYH2_ROZAC</name>
<dbReference type="GO" id="GO:0051131">
    <property type="term" value="P:chaperone-mediated protein complex assembly"/>
    <property type="evidence" value="ECO:0007669"/>
    <property type="project" value="TreeGrafter"/>
</dbReference>
<reference evidence="5" key="3">
    <citation type="submission" date="2018-08" db="EMBL/GenBank/DDBJ databases">
        <title>Leveraging single-cell genomics to expand the Fungal Tree of Life.</title>
        <authorList>
            <consortium name="DOE Joint Genome Institute"/>
            <person name="Ahrendt S.R."/>
            <person name="Quandt C.A."/>
            <person name="Ciobanu D."/>
            <person name="Clum A."/>
            <person name="Salamov A."/>
            <person name="Andreopoulos B."/>
            <person name="Cheng J.-F."/>
            <person name="Woyke T."/>
            <person name="Pelin A."/>
            <person name="Henrissat B."/>
            <person name="Reynolds N."/>
            <person name="Benny G.L."/>
            <person name="Smith M.E."/>
            <person name="James T.Y."/>
            <person name="Grigoriev I.V."/>
        </authorList>
    </citation>
    <scope>NUCLEOTIDE SEQUENCE</scope>
    <source>
        <strain evidence="5">CSF55</strain>
    </source>
</reference>
<dbReference type="AlphaFoldDB" id="A0A075AYH2"/>
<evidence type="ECO:0000256" key="3">
    <source>
        <dbReference type="SAM" id="Coils"/>
    </source>
</evidence>